<protein>
    <submittedName>
        <fullName evidence="1">Uncharacterized protein</fullName>
    </submittedName>
</protein>
<organism evidence="1 2">
    <name type="scientific">Listeria riparia FSL S10-1204</name>
    <dbReference type="NCBI Taxonomy" id="1265816"/>
    <lineage>
        <taxon>Bacteria</taxon>
        <taxon>Bacillati</taxon>
        <taxon>Bacillota</taxon>
        <taxon>Bacilli</taxon>
        <taxon>Bacillales</taxon>
        <taxon>Listeriaceae</taxon>
        <taxon>Listeria</taxon>
    </lineage>
</organism>
<evidence type="ECO:0000313" key="1">
    <source>
        <dbReference type="EMBL" id="EUJ46566.1"/>
    </source>
</evidence>
<dbReference type="PATRIC" id="fig|1265816.5.peg.383"/>
<dbReference type="EMBL" id="AODL01000003">
    <property type="protein sequence ID" value="EUJ46566.1"/>
    <property type="molecule type" value="Genomic_DNA"/>
</dbReference>
<dbReference type="AlphaFoldDB" id="W7DGG8"/>
<accession>W7DGG8</accession>
<evidence type="ECO:0000313" key="2">
    <source>
        <dbReference type="Proteomes" id="UP000019248"/>
    </source>
</evidence>
<dbReference type="Proteomes" id="UP000019248">
    <property type="component" value="Unassembled WGS sequence"/>
</dbReference>
<gene>
    <name evidence="1" type="ORF">PRIP_01929</name>
</gene>
<name>W7DGG8_9LIST</name>
<reference evidence="1 2" key="1">
    <citation type="journal article" date="2014" name="Int. J. Syst. Evol. Microbiol.">
        <title>Listeria floridensis sp. nov., Listeria aquatica sp. nov., Listeria cornellensis sp. nov., Listeria riparia sp. nov. and Listeria grandensis sp. nov., from agricultural and natural environments.</title>
        <authorList>
            <person name="den Bakker H.C."/>
            <person name="Warchocki S."/>
            <person name="Wright E.M."/>
            <person name="Allred A.F."/>
            <person name="Ahlstrom C."/>
            <person name="Manuel C.S."/>
            <person name="Stasiewicz M.J."/>
            <person name="Burrell A."/>
            <person name="Roof S."/>
            <person name="Strawn L."/>
            <person name="Fortes E.D."/>
            <person name="Nightingale K.K."/>
            <person name="Kephart D."/>
            <person name="Wiedmann M."/>
        </authorList>
    </citation>
    <scope>NUCLEOTIDE SEQUENCE [LARGE SCALE GENOMIC DNA]</scope>
    <source>
        <strain evidence="1 2">FSL S10-1204</strain>
    </source>
</reference>
<sequence length="61" mass="7570">MRQWQIGRIDRIYISHYLDKNTKEEVQQMRYDYIYISHYLDKNGAGEFCFPDFILFTFHIT</sequence>
<keyword evidence="2" id="KW-1185">Reference proteome</keyword>
<proteinExistence type="predicted"/>
<comment type="caution">
    <text evidence="1">The sequence shown here is derived from an EMBL/GenBank/DDBJ whole genome shotgun (WGS) entry which is preliminary data.</text>
</comment>